<protein>
    <recommendedName>
        <fullName evidence="1">ceramidase</fullName>
        <ecNumber evidence="1">3.5.1.23</ecNumber>
    </recommendedName>
</protein>
<dbReference type="EMBL" id="JAOPGA020000797">
    <property type="protein sequence ID" value="KAL0481892.1"/>
    <property type="molecule type" value="Genomic_DNA"/>
</dbReference>
<dbReference type="PANTHER" id="PTHR28583:SF1">
    <property type="entry name" value="ACID CERAMIDASE"/>
    <property type="match status" value="1"/>
</dbReference>
<evidence type="ECO:0000313" key="5">
    <source>
        <dbReference type="Proteomes" id="UP001431209"/>
    </source>
</evidence>
<dbReference type="Proteomes" id="UP001431209">
    <property type="component" value="Unassembled WGS sequence"/>
</dbReference>
<proteinExistence type="predicted"/>
<gene>
    <name evidence="4" type="ORF">AKO1_011313</name>
</gene>
<dbReference type="EC" id="3.5.1.23" evidence="1"/>
<comment type="caution">
    <text evidence="4">The sequence shown here is derived from an EMBL/GenBank/DDBJ whole genome shotgun (WGS) entry which is preliminary data.</text>
</comment>
<reference evidence="4 5" key="1">
    <citation type="submission" date="2024-03" db="EMBL/GenBank/DDBJ databases">
        <title>The Acrasis kona genome and developmental transcriptomes reveal deep origins of eukaryotic multicellular pathways.</title>
        <authorList>
            <person name="Sheikh S."/>
            <person name="Fu C.-J."/>
            <person name="Brown M.W."/>
            <person name="Baldauf S.L."/>
        </authorList>
    </citation>
    <scope>NUCLEOTIDE SEQUENCE [LARGE SCALE GENOMIC DNA]</scope>
    <source>
        <strain evidence="4 5">ATCC MYA-3509</strain>
    </source>
</reference>
<organism evidence="4 5">
    <name type="scientific">Acrasis kona</name>
    <dbReference type="NCBI Taxonomy" id="1008807"/>
    <lineage>
        <taxon>Eukaryota</taxon>
        <taxon>Discoba</taxon>
        <taxon>Heterolobosea</taxon>
        <taxon>Tetramitia</taxon>
        <taxon>Eutetramitia</taxon>
        <taxon>Acrasidae</taxon>
        <taxon>Acrasis</taxon>
    </lineage>
</organism>
<keyword evidence="5" id="KW-1185">Reference proteome</keyword>
<name>A0AAW2YWM8_9EUKA</name>
<feature type="region of interest" description="Disordered" evidence="2">
    <location>
        <begin position="355"/>
        <end position="387"/>
    </location>
</feature>
<evidence type="ECO:0000256" key="2">
    <source>
        <dbReference type="SAM" id="MobiDB-lite"/>
    </source>
</evidence>
<dbReference type="PANTHER" id="PTHR28583">
    <property type="entry name" value="ACID AMIDASE"/>
    <property type="match status" value="1"/>
</dbReference>
<dbReference type="InterPro" id="IPR029130">
    <property type="entry name" value="Acid_ceramidase_N"/>
</dbReference>
<dbReference type="Gene3D" id="3.60.60.10">
    <property type="entry name" value="Penicillin V Acylase, Chain A"/>
    <property type="match status" value="1"/>
</dbReference>
<dbReference type="AlphaFoldDB" id="A0AAW2YWM8"/>
<dbReference type="Pfam" id="PF15508">
    <property type="entry name" value="NAAA-beta"/>
    <property type="match status" value="1"/>
</dbReference>
<evidence type="ECO:0000256" key="1">
    <source>
        <dbReference type="ARBA" id="ARBA00011891"/>
    </source>
</evidence>
<accession>A0AAW2YWM8</accession>
<evidence type="ECO:0000313" key="4">
    <source>
        <dbReference type="EMBL" id="KAL0481892.1"/>
    </source>
</evidence>
<sequence>MSNTTYLDPPVYNVDLDLPPRQRWKHIALLYRDQMKPLVEYLNDQRKLELGIFDTYATGLLSFVNRALLLTSEHKEELLGFADISSSVGMDFKNLLSFNLGYDFLAYCTSITTRLGSKEKIPHHLRNMDWDKVIADCLCSLTITVNFQRNQTTIYKATTWVGMIGILTAMSSKLSLSLNYRHTTEYFGLTKNVLAMFLGWWPIGLLIRHVLDQNLTFHDTVQQLSNKYIMSPCYLTLTGASAFEGTLITRSRTGSINPLCLSTREYIVQTNMDHWVHVTDPLWAGDDSLLLNALERRTQAEGDLNNYDGHEDYMSFGLNLLSRYPVMNGETVYQVLMNPSKNIYISRVVINPPTKRPDLRHSDLEHLNKGHYQPDSDDRYYLHDHAH</sequence>
<evidence type="ECO:0000259" key="3">
    <source>
        <dbReference type="Pfam" id="PF15508"/>
    </source>
</evidence>
<feature type="domain" description="Acid ceramidase N-terminal" evidence="3">
    <location>
        <begin position="9"/>
        <end position="44"/>
    </location>
</feature>
<dbReference type="GO" id="GO:0017040">
    <property type="term" value="F:N-acylsphingosine amidohydrolase activity"/>
    <property type="evidence" value="ECO:0007669"/>
    <property type="project" value="UniProtKB-EC"/>
</dbReference>